<organism evidence="1 2">
    <name type="scientific">Humibacillus xanthopallidus</name>
    <dbReference type="NCBI Taxonomy" id="412689"/>
    <lineage>
        <taxon>Bacteria</taxon>
        <taxon>Bacillati</taxon>
        <taxon>Actinomycetota</taxon>
        <taxon>Actinomycetes</taxon>
        <taxon>Micrococcales</taxon>
        <taxon>Intrasporangiaceae</taxon>
        <taxon>Humibacillus</taxon>
    </lineage>
</organism>
<evidence type="ECO:0000313" key="2">
    <source>
        <dbReference type="Proteomes" id="UP000320085"/>
    </source>
</evidence>
<evidence type="ECO:0000313" key="1">
    <source>
        <dbReference type="EMBL" id="TQN47677.1"/>
    </source>
</evidence>
<dbReference type="InterPro" id="IPR002514">
    <property type="entry name" value="Transposase_8"/>
</dbReference>
<reference evidence="1 2" key="1">
    <citation type="submission" date="2019-06" db="EMBL/GenBank/DDBJ databases">
        <title>Sequencing the genomes of 1000 actinobacteria strains.</title>
        <authorList>
            <person name="Klenk H.-P."/>
        </authorList>
    </citation>
    <scope>NUCLEOTIDE SEQUENCE [LARGE SCALE GENOMIC DNA]</scope>
    <source>
        <strain evidence="1 2">DSM 21776</strain>
    </source>
</reference>
<dbReference type="Gene3D" id="1.10.10.10">
    <property type="entry name" value="Winged helix-like DNA-binding domain superfamily/Winged helix DNA-binding domain"/>
    <property type="match status" value="1"/>
</dbReference>
<gene>
    <name evidence="1" type="ORF">FHX52_0784</name>
</gene>
<proteinExistence type="predicted"/>
<dbReference type="EMBL" id="VFQF01000001">
    <property type="protein sequence ID" value="TQN47677.1"/>
    <property type="molecule type" value="Genomic_DNA"/>
</dbReference>
<dbReference type="GO" id="GO:0003677">
    <property type="term" value="F:DNA binding"/>
    <property type="evidence" value="ECO:0007669"/>
    <property type="project" value="InterPro"/>
</dbReference>
<dbReference type="SUPFAM" id="SSF46689">
    <property type="entry name" value="Homeodomain-like"/>
    <property type="match status" value="1"/>
</dbReference>
<comment type="caution">
    <text evidence="1">The sequence shown here is derived from an EMBL/GenBank/DDBJ whole genome shotgun (WGS) entry which is preliminary data.</text>
</comment>
<dbReference type="RefSeq" id="WP_425460081.1">
    <property type="nucleotide sequence ID" value="NZ_BAAAQC010000005.1"/>
</dbReference>
<dbReference type="InterPro" id="IPR036388">
    <property type="entry name" value="WH-like_DNA-bd_sf"/>
</dbReference>
<name>A0A543PUB5_9MICO</name>
<dbReference type="Proteomes" id="UP000320085">
    <property type="component" value="Unassembled WGS sequence"/>
</dbReference>
<dbReference type="GO" id="GO:0004803">
    <property type="term" value="F:transposase activity"/>
    <property type="evidence" value="ECO:0007669"/>
    <property type="project" value="InterPro"/>
</dbReference>
<dbReference type="Pfam" id="PF01527">
    <property type="entry name" value="HTH_Tnp_1"/>
    <property type="match status" value="1"/>
</dbReference>
<protein>
    <submittedName>
        <fullName evidence="1">Transposase</fullName>
    </submittedName>
</protein>
<sequence length="112" mass="12488">MPAPRKYPEELKERATRLALDARADASTRRGAIARIAGQLDINPEALRGWVRLAEAGGRRPSAAAAVTEAEPVTDRERVLQLDKEVRELKRANTILRQAATFFGAELDRQQR</sequence>
<dbReference type="InterPro" id="IPR009057">
    <property type="entry name" value="Homeodomain-like_sf"/>
</dbReference>
<dbReference type="GO" id="GO:0006313">
    <property type="term" value="P:DNA transposition"/>
    <property type="evidence" value="ECO:0007669"/>
    <property type="project" value="InterPro"/>
</dbReference>
<accession>A0A543PUB5</accession>
<dbReference type="AlphaFoldDB" id="A0A543PUB5"/>